<evidence type="ECO:0000313" key="1">
    <source>
        <dbReference type="EMBL" id="JAH65695.1"/>
    </source>
</evidence>
<sequence>MNKTSLNISHCWFIFWAEMEGIRN</sequence>
<accession>A0A0E9UK92</accession>
<organism evidence="1">
    <name type="scientific">Anguilla anguilla</name>
    <name type="common">European freshwater eel</name>
    <name type="synonym">Muraena anguilla</name>
    <dbReference type="NCBI Taxonomy" id="7936"/>
    <lineage>
        <taxon>Eukaryota</taxon>
        <taxon>Metazoa</taxon>
        <taxon>Chordata</taxon>
        <taxon>Craniata</taxon>
        <taxon>Vertebrata</taxon>
        <taxon>Euteleostomi</taxon>
        <taxon>Actinopterygii</taxon>
        <taxon>Neopterygii</taxon>
        <taxon>Teleostei</taxon>
        <taxon>Anguilliformes</taxon>
        <taxon>Anguillidae</taxon>
        <taxon>Anguilla</taxon>
    </lineage>
</organism>
<dbReference type="EMBL" id="GBXM01042882">
    <property type="protein sequence ID" value="JAH65695.1"/>
    <property type="molecule type" value="Transcribed_RNA"/>
</dbReference>
<proteinExistence type="predicted"/>
<reference evidence="1" key="1">
    <citation type="submission" date="2014-11" db="EMBL/GenBank/DDBJ databases">
        <authorList>
            <person name="Amaro Gonzalez C."/>
        </authorList>
    </citation>
    <scope>NUCLEOTIDE SEQUENCE</scope>
</reference>
<name>A0A0E9UK92_ANGAN</name>
<reference evidence="1" key="2">
    <citation type="journal article" date="2015" name="Fish Shellfish Immunol.">
        <title>Early steps in the European eel (Anguilla anguilla)-Vibrio vulnificus interaction in the gills: Role of the RtxA13 toxin.</title>
        <authorList>
            <person name="Callol A."/>
            <person name="Pajuelo D."/>
            <person name="Ebbesson L."/>
            <person name="Teles M."/>
            <person name="MacKenzie S."/>
            <person name="Amaro C."/>
        </authorList>
    </citation>
    <scope>NUCLEOTIDE SEQUENCE</scope>
</reference>
<dbReference type="AlphaFoldDB" id="A0A0E9UK92"/>
<protein>
    <submittedName>
        <fullName evidence="1">Uncharacterized protein</fullName>
    </submittedName>
</protein>